<protein>
    <recommendedName>
        <fullName evidence="1">F-box domain-containing protein</fullName>
    </recommendedName>
</protein>
<reference evidence="2" key="2">
    <citation type="submission" date="2024-10" db="UniProtKB">
        <authorList>
            <consortium name="EnsemblProtists"/>
        </authorList>
    </citation>
    <scope>IDENTIFICATION</scope>
</reference>
<proteinExistence type="predicted"/>
<evidence type="ECO:0000313" key="3">
    <source>
        <dbReference type="Proteomes" id="UP000013827"/>
    </source>
</evidence>
<sequence>MALELPTELLVVVATHADAPTFVAMQATCKTWLDAVRAAGAQVTDRLWHAFALARFPRAAAIVKHATGPVAGYTLYRAQLQADRAEYLPVAPLPPCKTQFSDYLFALECVWPAGADGEPRVGRWSGVIGALASTECPLWDEGSAPAWHREWVGSVRSSSFPEPELRVHVTNLRTLQCILLCDDTLRTDGCMWITLPTTGAMRLSEEWDSQHSVAQINPTFADDSTWRVIVLEFDTGQRAEDDASLAPQTMEYERAMTPGEVLCYLEHHAPWHLSGA</sequence>
<dbReference type="PaxDb" id="2903-EOD05457"/>
<dbReference type="SUPFAM" id="SSF81383">
    <property type="entry name" value="F-box domain"/>
    <property type="match status" value="1"/>
</dbReference>
<dbReference type="KEGG" id="ehx:EMIHUDRAFT_115195"/>
<dbReference type="EnsemblProtists" id="EOD26135">
    <property type="protein sequence ID" value="EOD26135"/>
    <property type="gene ID" value="EMIHUDRAFT_115195"/>
</dbReference>
<accession>A0A0D3I2H2</accession>
<dbReference type="CDD" id="cd09917">
    <property type="entry name" value="F-box_SF"/>
    <property type="match status" value="1"/>
</dbReference>
<organism evidence="2 3">
    <name type="scientific">Emiliania huxleyi (strain CCMP1516)</name>
    <dbReference type="NCBI Taxonomy" id="280463"/>
    <lineage>
        <taxon>Eukaryota</taxon>
        <taxon>Haptista</taxon>
        <taxon>Haptophyta</taxon>
        <taxon>Prymnesiophyceae</taxon>
        <taxon>Isochrysidales</taxon>
        <taxon>Noelaerhabdaceae</taxon>
        <taxon>Emiliania</taxon>
    </lineage>
</organism>
<dbReference type="Proteomes" id="UP000013827">
    <property type="component" value="Unassembled WGS sequence"/>
</dbReference>
<dbReference type="RefSeq" id="XP_005778564.1">
    <property type="nucleotide sequence ID" value="XM_005778507.1"/>
</dbReference>
<keyword evidence="3" id="KW-1185">Reference proteome</keyword>
<dbReference type="GeneID" id="17271679"/>
<feature type="domain" description="F-box" evidence="1">
    <location>
        <begin position="1"/>
        <end position="51"/>
    </location>
</feature>
<dbReference type="AlphaFoldDB" id="A0A0D3I2H2"/>
<dbReference type="PROSITE" id="PS50181">
    <property type="entry name" value="FBOX"/>
    <property type="match status" value="1"/>
</dbReference>
<evidence type="ECO:0000313" key="2">
    <source>
        <dbReference type="EnsemblProtists" id="EOD05457"/>
    </source>
</evidence>
<dbReference type="InterPro" id="IPR001810">
    <property type="entry name" value="F-box_dom"/>
</dbReference>
<reference evidence="3" key="1">
    <citation type="journal article" date="2013" name="Nature">
        <title>Pan genome of the phytoplankton Emiliania underpins its global distribution.</title>
        <authorList>
            <person name="Read B.A."/>
            <person name="Kegel J."/>
            <person name="Klute M.J."/>
            <person name="Kuo A."/>
            <person name="Lefebvre S.C."/>
            <person name="Maumus F."/>
            <person name="Mayer C."/>
            <person name="Miller J."/>
            <person name="Monier A."/>
            <person name="Salamov A."/>
            <person name="Young J."/>
            <person name="Aguilar M."/>
            <person name="Claverie J.M."/>
            <person name="Frickenhaus S."/>
            <person name="Gonzalez K."/>
            <person name="Herman E.K."/>
            <person name="Lin Y.C."/>
            <person name="Napier J."/>
            <person name="Ogata H."/>
            <person name="Sarno A.F."/>
            <person name="Shmutz J."/>
            <person name="Schroeder D."/>
            <person name="de Vargas C."/>
            <person name="Verret F."/>
            <person name="von Dassow P."/>
            <person name="Valentin K."/>
            <person name="Van de Peer Y."/>
            <person name="Wheeler G."/>
            <person name="Dacks J.B."/>
            <person name="Delwiche C.F."/>
            <person name="Dyhrman S.T."/>
            <person name="Glockner G."/>
            <person name="John U."/>
            <person name="Richards T."/>
            <person name="Worden A.Z."/>
            <person name="Zhang X."/>
            <person name="Grigoriev I.V."/>
            <person name="Allen A.E."/>
            <person name="Bidle K."/>
            <person name="Borodovsky M."/>
            <person name="Bowler C."/>
            <person name="Brownlee C."/>
            <person name="Cock J.M."/>
            <person name="Elias M."/>
            <person name="Gladyshev V.N."/>
            <person name="Groth M."/>
            <person name="Guda C."/>
            <person name="Hadaegh A."/>
            <person name="Iglesias-Rodriguez M.D."/>
            <person name="Jenkins J."/>
            <person name="Jones B.M."/>
            <person name="Lawson T."/>
            <person name="Leese F."/>
            <person name="Lindquist E."/>
            <person name="Lobanov A."/>
            <person name="Lomsadze A."/>
            <person name="Malik S.B."/>
            <person name="Marsh M.E."/>
            <person name="Mackinder L."/>
            <person name="Mock T."/>
            <person name="Mueller-Roeber B."/>
            <person name="Pagarete A."/>
            <person name="Parker M."/>
            <person name="Probert I."/>
            <person name="Quesneville H."/>
            <person name="Raines C."/>
            <person name="Rensing S.A."/>
            <person name="Riano-Pachon D.M."/>
            <person name="Richier S."/>
            <person name="Rokitta S."/>
            <person name="Shiraiwa Y."/>
            <person name="Soanes D.M."/>
            <person name="van der Giezen M."/>
            <person name="Wahlund T.M."/>
            <person name="Williams B."/>
            <person name="Wilson W."/>
            <person name="Wolfe G."/>
            <person name="Wurch L.L."/>
        </authorList>
    </citation>
    <scope>NUCLEOTIDE SEQUENCE</scope>
</reference>
<dbReference type="HOGENOM" id="CLU_1009832_0_0_1"/>
<dbReference type="RefSeq" id="XP_005757886.1">
    <property type="nucleotide sequence ID" value="XM_005757829.1"/>
</dbReference>
<dbReference type="KEGG" id="ehx:EMIHUDRAFT_97337"/>
<dbReference type="EnsemblProtists" id="EOD05457">
    <property type="protein sequence ID" value="EOD05457"/>
    <property type="gene ID" value="EMIHUDRAFT_97337"/>
</dbReference>
<evidence type="ECO:0000259" key="1">
    <source>
        <dbReference type="PROSITE" id="PS50181"/>
    </source>
</evidence>
<dbReference type="InterPro" id="IPR036047">
    <property type="entry name" value="F-box-like_dom_sf"/>
</dbReference>
<dbReference type="GeneID" id="17251550"/>
<name>A0A0D3I2H2_EMIH1</name>